<evidence type="ECO:0000256" key="5">
    <source>
        <dbReference type="ARBA" id="ARBA00023054"/>
    </source>
</evidence>
<keyword evidence="9" id="KW-1185">Reference proteome</keyword>
<keyword evidence="5 7" id="KW-0175">Coiled coil</keyword>
<evidence type="ECO:0000256" key="3">
    <source>
        <dbReference type="ARBA" id="ARBA00022490"/>
    </source>
</evidence>
<keyword evidence="3" id="KW-0963">Cytoplasm</keyword>
<evidence type="ECO:0000313" key="8">
    <source>
        <dbReference type="EMBL" id="CDW84576.1"/>
    </source>
</evidence>
<dbReference type="InterPro" id="IPR008374">
    <property type="entry name" value="SF_assemblin/giardin_b"/>
</dbReference>
<dbReference type="Proteomes" id="UP000039865">
    <property type="component" value="Unassembled WGS sequence"/>
</dbReference>
<dbReference type="InParanoid" id="A0A078ARG9"/>
<evidence type="ECO:0000313" key="9">
    <source>
        <dbReference type="Proteomes" id="UP000039865"/>
    </source>
</evidence>
<accession>A0A078ARG9</accession>
<comment type="subcellular location">
    <subcellularLocation>
        <location evidence="1">Cytoplasm</location>
        <location evidence="1">Cytoskeleton</location>
    </subcellularLocation>
</comment>
<dbReference type="GO" id="GO:0005874">
    <property type="term" value="C:microtubule"/>
    <property type="evidence" value="ECO:0007669"/>
    <property type="project" value="UniProtKB-KW"/>
</dbReference>
<evidence type="ECO:0000256" key="2">
    <source>
        <dbReference type="ARBA" id="ARBA00005678"/>
    </source>
</evidence>
<evidence type="ECO:0000256" key="6">
    <source>
        <dbReference type="ARBA" id="ARBA00023212"/>
    </source>
</evidence>
<protein>
    <submittedName>
        <fullName evidence="8">Sf-assemblin</fullName>
    </submittedName>
</protein>
<dbReference type="PRINTS" id="PR01799">
    <property type="entry name" value="SFASSEMBLIN"/>
</dbReference>
<dbReference type="EMBL" id="CCKQ01012943">
    <property type="protein sequence ID" value="CDW84576.1"/>
    <property type="molecule type" value="Genomic_DNA"/>
</dbReference>
<keyword evidence="6" id="KW-0206">Cytoskeleton</keyword>
<dbReference type="Pfam" id="PF06705">
    <property type="entry name" value="SF-assemblin"/>
    <property type="match status" value="1"/>
</dbReference>
<feature type="coiled-coil region" evidence="7">
    <location>
        <begin position="82"/>
        <end position="131"/>
    </location>
</feature>
<evidence type="ECO:0000256" key="7">
    <source>
        <dbReference type="SAM" id="Coils"/>
    </source>
</evidence>
<gene>
    <name evidence="8" type="primary">Contig15719.g16751</name>
    <name evidence="8" type="ORF">STYLEM_13641</name>
</gene>
<dbReference type="OMA" id="QNYCDEQ"/>
<sequence>MGHFREHQDDNKGLKDMKHQLTEMDHDYDVMLREREESKKQLEAKFQDIARKIQANKDFTNAEVKRVKDTLKAFQSKFQYKLRLLREEYEEKIRQMRDHNRNEFQIAKDRMDRLENNIKKEIKDRVVETDEIIYATRTDLNNQQKAFDEECSTRIEREKDILQALDDEKYKLHKKIDYERTDKSLKFGAFRDDVKDQLKRQHKFVEEFQRKAMDEFRRLREQLELEMDERFDHQDEILDNLSNSIKTFQDTMKIVGQTVF</sequence>
<evidence type="ECO:0000256" key="1">
    <source>
        <dbReference type="ARBA" id="ARBA00004245"/>
    </source>
</evidence>
<dbReference type="AlphaFoldDB" id="A0A078ARG9"/>
<name>A0A078ARG9_STYLE</name>
<dbReference type="GO" id="GO:0005200">
    <property type="term" value="F:structural constituent of cytoskeleton"/>
    <property type="evidence" value="ECO:0007669"/>
    <property type="project" value="InterPro"/>
</dbReference>
<reference evidence="8 9" key="1">
    <citation type="submission" date="2014-06" db="EMBL/GenBank/DDBJ databases">
        <authorList>
            <person name="Swart Estienne"/>
        </authorList>
    </citation>
    <scope>NUCLEOTIDE SEQUENCE [LARGE SCALE GENOMIC DNA]</scope>
    <source>
        <strain evidence="8 9">130c</strain>
    </source>
</reference>
<evidence type="ECO:0000256" key="4">
    <source>
        <dbReference type="ARBA" id="ARBA00022701"/>
    </source>
</evidence>
<comment type="similarity">
    <text evidence="2">Belongs to the SF-assemblin family.</text>
</comment>
<organism evidence="8 9">
    <name type="scientific">Stylonychia lemnae</name>
    <name type="common">Ciliate</name>
    <dbReference type="NCBI Taxonomy" id="5949"/>
    <lineage>
        <taxon>Eukaryota</taxon>
        <taxon>Sar</taxon>
        <taxon>Alveolata</taxon>
        <taxon>Ciliophora</taxon>
        <taxon>Intramacronucleata</taxon>
        <taxon>Spirotrichea</taxon>
        <taxon>Stichotrichia</taxon>
        <taxon>Sporadotrichida</taxon>
        <taxon>Oxytrichidae</taxon>
        <taxon>Stylonychinae</taxon>
        <taxon>Stylonychia</taxon>
    </lineage>
</organism>
<dbReference type="OrthoDB" id="436841at2759"/>
<keyword evidence="4" id="KW-0493">Microtubule</keyword>
<dbReference type="PANTHER" id="PTHR40412">
    <property type="entry name" value="SF-ASSEMBLIN"/>
    <property type="match status" value="1"/>
</dbReference>
<dbReference type="PANTHER" id="PTHR40412:SF1">
    <property type="entry name" value="SF-ASSEMBLIN"/>
    <property type="match status" value="1"/>
</dbReference>
<proteinExistence type="inferred from homology"/>